<comment type="caution">
    <text evidence="2">The sequence shown here is derived from an EMBL/GenBank/DDBJ whole genome shotgun (WGS) entry which is preliminary data.</text>
</comment>
<evidence type="ECO:0000256" key="1">
    <source>
        <dbReference type="SAM" id="MobiDB-lite"/>
    </source>
</evidence>
<protein>
    <submittedName>
        <fullName evidence="2">Uncharacterized protein</fullName>
    </submittedName>
</protein>
<dbReference type="AlphaFoldDB" id="A0A699YQI3"/>
<proteinExistence type="predicted"/>
<organism evidence="2 3">
    <name type="scientific">Haematococcus lacustris</name>
    <name type="common">Green alga</name>
    <name type="synonym">Haematococcus pluvialis</name>
    <dbReference type="NCBI Taxonomy" id="44745"/>
    <lineage>
        <taxon>Eukaryota</taxon>
        <taxon>Viridiplantae</taxon>
        <taxon>Chlorophyta</taxon>
        <taxon>core chlorophytes</taxon>
        <taxon>Chlorophyceae</taxon>
        <taxon>CS clade</taxon>
        <taxon>Chlamydomonadales</taxon>
        <taxon>Haematococcaceae</taxon>
        <taxon>Haematococcus</taxon>
    </lineage>
</organism>
<reference evidence="2 3" key="1">
    <citation type="submission" date="2020-02" db="EMBL/GenBank/DDBJ databases">
        <title>Draft genome sequence of Haematococcus lacustris strain NIES-144.</title>
        <authorList>
            <person name="Morimoto D."/>
            <person name="Nakagawa S."/>
            <person name="Yoshida T."/>
            <person name="Sawayama S."/>
        </authorList>
    </citation>
    <scope>NUCLEOTIDE SEQUENCE [LARGE SCALE GENOMIC DNA]</scope>
    <source>
        <strain evidence="2 3">NIES-144</strain>
    </source>
</reference>
<evidence type="ECO:0000313" key="2">
    <source>
        <dbReference type="EMBL" id="GFH12413.1"/>
    </source>
</evidence>
<dbReference type="Proteomes" id="UP000485058">
    <property type="component" value="Unassembled WGS sequence"/>
</dbReference>
<keyword evidence="3" id="KW-1185">Reference proteome</keyword>
<feature type="region of interest" description="Disordered" evidence="1">
    <location>
        <begin position="19"/>
        <end position="45"/>
    </location>
</feature>
<name>A0A699YQI3_HAELA</name>
<sequence>MEEEDMQLLVSALQQTQHCQRAATNSSTAGGEGRTLGTGAEPDSEPVVVRSGAGLEQGCGDGGCGAQQAGHAQPQHRATLDYELAANDTKGQGHRVARPGVSPASGAAVTGAGATAAVVLPVGASGEEEDLEAVHELRASQG</sequence>
<evidence type="ECO:0000313" key="3">
    <source>
        <dbReference type="Proteomes" id="UP000485058"/>
    </source>
</evidence>
<accession>A0A699YQI3</accession>
<gene>
    <name evidence="2" type="ORF">HaLaN_08098</name>
</gene>
<feature type="compositionally biased region" description="Polar residues" evidence="1">
    <location>
        <begin position="19"/>
        <end position="29"/>
    </location>
</feature>
<dbReference type="EMBL" id="BLLF01000501">
    <property type="protein sequence ID" value="GFH12413.1"/>
    <property type="molecule type" value="Genomic_DNA"/>
</dbReference>